<comment type="caution">
    <text evidence="1">The sequence shown here is derived from an EMBL/GenBank/DDBJ whole genome shotgun (WGS) entry which is preliminary data.</text>
</comment>
<gene>
    <name evidence="1" type="ORF">DK846_02190</name>
</gene>
<dbReference type="EMBL" id="QGMY01000002">
    <property type="protein sequence ID" value="PWR73995.1"/>
    <property type="molecule type" value="Genomic_DNA"/>
</dbReference>
<reference evidence="1 2" key="1">
    <citation type="submission" date="2018-05" db="EMBL/GenBank/DDBJ databases">
        <title>Draft genome of Methanospirillum lacunae Ki8-1.</title>
        <authorList>
            <person name="Dueholm M.S."/>
            <person name="Nielsen P.H."/>
            <person name="Bakmann L.F."/>
            <person name="Otzen D.E."/>
        </authorList>
    </citation>
    <scope>NUCLEOTIDE SEQUENCE [LARGE SCALE GENOMIC DNA]</scope>
    <source>
        <strain evidence="1 2">Ki8-1</strain>
    </source>
</reference>
<sequence>MIKRMPYWSHNPGKDITREKQLEVEKTIALTQIKRNFAELAILHNGIRNPLTIIALLTESYCPDKFAEFENQIIKINQIVNQLDIGWVESESVLNFLNNHYIYPGSDKKEKSGDNILNRNFKKISLCFYLFEHCLSL</sequence>
<proteinExistence type="predicted"/>
<keyword evidence="2" id="KW-1185">Reference proteome</keyword>
<organism evidence="1 2">
    <name type="scientific">Methanospirillum lacunae</name>
    <dbReference type="NCBI Taxonomy" id="668570"/>
    <lineage>
        <taxon>Archaea</taxon>
        <taxon>Methanobacteriati</taxon>
        <taxon>Methanobacteriota</taxon>
        <taxon>Stenosarchaea group</taxon>
        <taxon>Methanomicrobia</taxon>
        <taxon>Methanomicrobiales</taxon>
        <taxon>Methanospirillaceae</taxon>
        <taxon>Methanospirillum</taxon>
    </lineage>
</organism>
<name>A0A2V2N669_9EURY</name>
<evidence type="ECO:0000313" key="2">
    <source>
        <dbReference type="Proteomes" id="UP000245657"/>
    </source>
</evidence>
<dbReference type="Proteomes" id="UP000245657">
    <property type="component" value="Unassembled WGS sequence"/>
</dbReference>
<evidence type="ECO:0000313" key="1">
    <source>
        <dbReference type="EMBL" id="PWR73995.1"/>
    </source>
</evidence>
<protein>
    <recommendedName>
        <fullName evidence="3">Signal transduction histidine kinase dimerisation/phosphoacceptor domain-containing protein</fullName>
    </recommendedName>
</protein>
<accession>A0A2V2N669</accession>
<evidence type="ECO:0008006" key="3">
    <source>
        <dbReference type="Google" id="ProtNLM"/>
    </source>
</evidence>
<dbReference type="AlphaFoldDB" id="A0A2V2N669"/>